<dbReference type="Proteomes" id="UP000001798">
    <property type="component" value="Chromosome 6"/>
</dbReference>
<accession>A0A384JKM3</accession>
<evidence type="ECO:0000256" key="1">
    <source>
        <dbReference type="SAM" id="MobiDB-lite"/>
    </source>
</evidence>
<dbReference type="VEuPathDB" id="FungiDB:Bcin06g05780"/>
<dbReference type="RefSeq" id="XP_024549417.1">
    <property type="nucleotide sequence ID" value="XM_024693631.1"/>
</dbReference>
<reference evidence="3 4" key="3">
    <citation type="journal article" date="2017" name="Mol. Plant Pathol.">
        <title>A gapless genome sequence of the fungus Botrytis cinerea.</title>
        <authorList>
            <person name="Van Kan J.A."/>
            <person name="Stassen J.H."/>
            <person name="Mosbach A."/>
            <person name="Van Der Lee T.A."/>
            <person name="Faino L."/>
            <person name="Farmer A.D."/>
            <person name="Papasotiriou D.G."/>
            <person name="Zhou S."/>
            <person name="Seidl M.F."/>
            <person name="Cottam E."/>
            <person name="Edel D."/>
            <person name="Hahn M."/>
            <person name="Schwartz D.C."/>
            <person name="Dietrich R.A."/>
            <person name="Widdison S."/>
            <person name="Scalliet G."/>
        </authorList>
    </citation>
    <scope>NUCLEOTIDE SEQUENCE [LARGE SCALE GENOMIC DNA]</scope>
    <source>
        <strain evidence="3 4">B05.10</strain>
    </source>
</reference>
<evidence type="ECO:0000313" key="3">
    <source>
        <dbReference type="EMBL" id="ATZ51148.1"/>
    </source>
</evidence>
<name>A0A384JKM3_BOTFB</name>
<feature type="region of interest" description="Disordered" evidence="1">
    <location>
        <begin position="178"/>
        <end position="203"/>
    </location>
</feature>
<feature type="compositionally biased region" description="Basic and acidic residues" evidence="1">
    <location>
        <begin position="178"/>
        <end position="187"/>
    </location>
</feature>
<evidence type="ECO:0000259" key="2">
    <source>
        <dbReference type="PROSITE" id="PS50175"/>
    </source>
</evidence>
<evidence type="ECO:0000313" key="4">
    <source>
        <dbReference type="Proteomes" id="UP000001798"/>
    </source>
</evidence>
<feature type="compositionally biased region" description="Acidic residues" evidence="1">
    <location>
        <begin position="468"/>
        <end position="478"/>
    </location>
</feature>
<dbReference type="GO" id="GO:0006508">
    <property type="term" value="P:proteolysis"/>
    <property type="evidence" value="ECO:0007669"/>
    <property type="project" value="InterPro"/>
</dbReference>
<dbReference type="OrthoDB" id="5426765at2759"/>
<reference evidence="3 4" key="2">
    <citation type="journal article" date="2012" name="Eukaryot. Cell">
        <title>Genome update of Botrytis cinerea strains B05.10 and T4.</title>
        <authorList>
            <person name="Staats M."/>
            <person name="van Kan J.A."/>
        </authorList>
    </citation>
    <scope>NUCLEOTIDE SEQUENCE [LARGE SCALE GENOMIC DNA]</scope>
    <source>
        <strain evidence="3 4">B05.10</strain>
    </source>
</reference>
<proteinExistence type="predicted"/>
<keyword evidence="4" id="KW-1185">Reference proteome</keyword>
<dbReference type="EMBL" id="CP009810">
    <property type="protein sequence ID" value="ATZ51148.1"/>
    <property type="molecule type" value="Genomic_DNA"/>
</dbReference>
<organism evidence="3 4">
    <name type="scientific">Botryotinia fuckeliana (strain B05.10)</name>
    <name type="common">Noble rot fungus</name>
    <name type="synonym">Botrytis cinerea</name>
    <dbReference type="NCBI Taxonomy" id="332648"/>
    <lineage>
        <taxon>Eukaryota</taxon>
        <taxon>Fungi</taxon>
        <taxon>Dikarya</taxon>
        <taxon>Ascomycota</taxon>
        <taxon>Pezizomycotina</taxon>
        <taxon>Leotiomycetes</taxon>
        <taxon>Helotiales</taxon>
        <taxon>Sclerotiniaceae</taxon>
        <taxon>Botrytis</taxon>
    </lineage>
</organism>
<feature type="compositionally biased region" description="Low complexity" evidence="1">
    <location>
        <begin position="428"/>
        <end position="437"/>
    </location>
</feature>
<feature type="domain" description="Peptidase A2" evidence="2">
    <location>
        <begin position="256"/>
        <end position="297"/>
    </location>
</feature>
<feature type="compositionally biased region" description="Polar residues" evidence="1">
    <location>
        <begin position="189"/>
        <end position="203"/>
    </location>
</feature>
<dbReference type="PROSITE" id="PS50175">
    <property type="entry name" value="ASP_PROT_RETROV"/>
    <property type="match status" value="1"/>
</dbReference>
<dbReference type="CDD" id="cd00303">
    <property type="entry name" value="retropepsin_like"/>
    <property type="match status" value="1"/>
</dbReference>
<dbReference type="AlphaFoldDB" id="A0A384JKM3"/>
<protein>
    <recommendedName>
        <fullName evidence="2">Peptidase A2 domain-containing protein</fullName>
    </recommendedName>
</protein>
<dbReference type="GO" id="GO:0004190">
    <property type="term" value="F:aspartic-type endopeptidase activity"/>
    <property type="evidence" value="ECO:0007669"/>
    <property type="project" value="InterPro"/>
</dbReference>
<dbReference type="GeneID" id="5439750"/>
<dbReference type="KEGG" id="bfu:BCIN_06g05780"/>
<gene>
    <name evidence="3" type="ORF">BCIN_06g05780</name>
</gene>
<reference evidence="3 4" key="1">
    <citation type="journal article" date="2011" name="PLoS Genet.">
        <title>Genomic analysis of the necrotrophic fungal pathogens Sclerotinia sclerotiorum and Botrytis cinerea.</title>
        <authorList>
            <person name="Amselem J."/>
            <person name="Cuomo C.A."/>
            <person name="van Kan J.A."/>
            <person name="Viaud M."/>
            <person name="Benito E.P."/>
            <person name="Couloux A."/>
            <person name="Coutinho P.M."/>
            <person name="de Vries R.P."/>
            <person name="Dyer P.S."/>
            <person name="Fillinger S."/>
            <person name="Fournier E."/>
            <person name="Gout L."/>
            <person name="Hahn M."/>
            <person name="Kohn L."/>
            <person name="Lapalu N."/>
            <person name="Plummer K.M."/>
            <person name="Pradier J.M."/>
            <person name="Quevillon E."/>
            <person name="Sharon A."/>
            <person name="Simon A."/>
            <person name="ten Have A."/>
            <person name="Tudzynski B."/>
            <person name="Tudzynski P."/>
            <person name="Wincker P."/>
            <person name="Andrew M."/>
            <person name="Anthouard V."/>
            <person name="Beever R.E."/>
            <person name="Beffa R."/>
            <person name="Benoit I."/>
            <person name="Bouzid O."/>
            <person name="Brault B."/>
            <person name="Chen Z."/>
            <person name="Choquer M."/>
            <person name="Collemare J."/>
            <person name="Cotton P."/>
            <person name="Danchin E.G."/>
            <person name="Da Silva C."/>
            <person name="Gautier A."/>
            <person name="Giraud C."/>
            <person name="Giraud T."/>
            <person name="Gonzalez C."/>
            <person name="Grossetete S."/>
            <person name="Guldener U."/>
            <person name="Henrissat B."/>
            <person name="Howlett B.J."/>
            <person name="Kodira C."/>
            <person name="Kretschmer M."/>
            <person name="Lappartient A."/>
            <person name="Leroch M."/>
            <person name="Levis C."/>
            <person name="Mauceli E."/>
            <person name="Neuveglise C."/>
            <person name="Oeser B."/>
            <person name="Pearson M."/>
            <person name="Poulain J."/>
            <person name="Poussereau N."/>
            <person name="Quesneville H."/>
            <person name="Rascle C."/>
            <person name="Schumacher J."/>
            <person name="Segurens B."/>
            <person name="Sexton A."/>
            <person name="Silva E."/>
            <person name="Sirven C."/>
            <person name="Soanes D.M."/>
            <person name="Talbot N.J."/>
            <person name="Templeton M."/>
            <person name="Yandava C."/>
            <person name="Yarden O."/>
            <person name="Zeng Q."/>
            <person name="Rollins J.A."/>
            <person name="Lebrun M.H."/>
            <person name="Dickman M."/>
        </authorList>
    </citation>
    <scope>NUCLEOTIDE SEQUENCE [LARGE SCALE GENOMIC DNA]</scope>
    <source>
        <strain evidence="3 4">B05.10</strain>
    </source>
</reference>
<sequence length="478" mass="55001">MDALGLVSSIIAITDLATKITTAFYNEITLDTVAKGHPDSLINEFPTLIAFLQDIKNSFLNSREPPPAAAEASMRSCESHMIRLVDELHKLYGPGLDRKLTLSRRLRISSRQKILNNEYRSFRQSVLLFKDVCLFFKIQELNIKQVSANEVNERSIQEVQYLKSMLFETQRILYDQYGHGDRPDKQHMQKTSNQSQNIARRTHQYQSDCEYQDGINDSSLLRLQLDLQFQYPDKTVFTAVICPEVQDDQPPKRVVARVLLDTGSDVNIVSEKYLQEVGLSHLITEVPEDEQVQMGGIEEQGPGWKFTRKFTSRFYLYSSITTETAEFFVTKSSDWDILISQKQYAKFAAKKGPASKKLFWMSKKKRDPAKEAEQREFERSRQELLKNHRLLYEEREKAKRISQLENRHLFAAGRAWTVDDNRRAIMPASMSGASGSGQENSSIQMDSIDEQRSIKLRETSIKSGTMQDDPEDDLKDIN</sequence>
<dbReference type="InterPro" id="IPR001995">
    <property type="entry name" value="Peptidase_A2_cat"/>
</dbReference>
<feature type="compositionally biased region" description="Basic and acidic residues" evidence="1">
    <location>
        <begin position="449"/>
        <end position="460"/>
    </location>
</feature>
<feature type="region of interest" description="Disordered" evidence="1">
    <location>
        <begin position="427"/>
        <end position="478"/>
    </location>
</feature>